<name>A0A1M5IFR8_9FLAO</name>
<evidence type="ECO:0008006" key="4">
    <source>
        <dbReference type="Google" id="ProtNLM"/>
    </source>
</evidence>
<dbReference type="AlphaFoldDB" id="A0A1M5IFR8"/>
<feature type="transmembrane region" description="Helical" evidence="1">
    <location>
        <begin position="7"/>
        <end position="25"/>
    </location>
</feature>
<sequence>MKYYKQIQALLILTLIIIICLWLYGCGNFTSATVPKSPLIKTTTFKNLKNNKLILCATPHMEATIANRKPKTENRQPKTENRQQRTVISYELSVIRK</sequence>
<evidence type="ECO:0000313" key="2">
    <source>
        <dbReference type="EMBL" id="SHG26919.1"/>
    </source>
</evidence>
<organism evidence="2 3">
    <name type="scientific">Flavobacterium segetis</name>
    <dbReference type="NCBI Taxonomy" id="271157"/>
    <lineage>
        <taxon>Bacteria</taxon>
        <taxon>Pseudomonadati</taxon>
        <taxon>Bacteroidota</taxon>
        <taxon>Flavobacteriia</taxon>
        <taxon>Flavobacteriales</taxon>
        <taxon>Flavobacteriaceae</taxon>
        <taxon>Flavobacterium</taxon>
    </lineage>
</organism>
<evidence type="ECO:0000256" key="1">
    <source>
        <dbReference type="SAM" id="Phobius"/>
    </source>
</evidence>
<dbReference type="EMBL" id="FQWE01000007">
    <property type="protein sequence ID" value="SHG26919.1"/>
    <property type="molecule type" value="Genomic_DNA"/>
</dbReference>
<dbReference type="PROSITE" id="PS51257">
    <property type="entry name" value="PROKAR_LIPOPROTEIN"/>
    <property type="match status" value="1"/>
</dbReference>
<evidence type="ECO:0000313" key="3">
    <source>
        <dbReference type="Proteomes" id="UP000184036"/>
    </source>
</evidence>
<keyword evidence="1" id="KW-0472">Membrane</keyword>
<dbReference type="RefSeq" id="WP_072992172.1">
    <property type="nucleotide sequence ID" value="NZ_FQWE01000007.1"/>
</dbReference>
<keyword evidence="3" id="KW-1185">Reference proteome</keyword>
<reference evidence="3" key="1">
    <citation type="submission" date="2016-11" db="EMBL/GenBank/DDBJ databases">
        <authorList>
            <person name="Varghese N."/>
            <person name="Submissions S."/>
        </authorList>
    </citation>
    <scope>NUCLEOTIDE SEQUENCE [LARGE SCALE GENOMIC DNA]</scope>
    <source>
        <strain evidence="3">DSM 19741</strain>
    </source>
</reference>
<proteinExistence type="predicted"/>
<accession>A0A1M5IFR8</accession>
<gene>
    <name evidence="2" type="ORF">SAMN05444396_10713</name>
</gene>
<keyword evidence="1" id="KW-0812">Transmembrane</keyword>
<protein>
    <recommendedName>
        <fullName evidence="4">Lipoprotein</fullName>
    </recommendedName>
</protein>
<dbReference type="Proteomes" id="UP000184036">
    <property type="component" value="Unassembled WGS sequence"/>
</dbReference>
<keyword evidence="1" id="KW-1133">Transmembrane helix</keyword>